<name>A0A1H5SBQ2_9BACT</name>
<reference evidence="2" key="1">
    <citation type="submission" date="2016-10" db="EMBL/GenBank/DDBJ databases">
        <authorList>
            <person name="Varghese N."/>
            <person name="Submissions S."/>
        </authorList>
    </citation>
    <scope>NUCLEOTIDE SEQUENCE [LARGE SCALE GENOMIC DNA]</scope>
    <source>
        <strain evidence="2">DSM 17298</strain>
    </source>
</reference>
<evidence type="ECO:0000313" key="2">
    <source>
        <dbReference type="Proteomes" id="UP000236736"/>
    </source>
</evidence>
<proteinExistence type="predicted"/>
<protein>
    <submittedName>
        <fullName evidence="1">Uncharacterized protein</fullName>
    </submittedName>
</protein>
<evidence type="ECO:0000313" key="1">
    <source>
        <dbReference type="EMBL" id="SEF48036.1"/>
    </source>
</evidence>
<dbReference type="AlphaFoldDB" id="A0A1H5SBQ2"/>
<sequence>MSKTKKQINLVEEPYVETYQIPLEQKVMQFLRIAETLPPTKLKEIVEKLE</sequence>
<keyword evidence="2" id="KW-1185">Reference proteome</keyword>
<gene>
    <name evidence="1" type="ORF">SAMN03080598_00377</name>
</gene>
<organism evidence="1 2">
    <name type="scientific">Algoriphagus boritolerans DSM 17298 = JCM 18970</name>
    <dbReference type="NCBI Taxonomy" id="1120964"/>
    <lineage>
        <taxon>Bacteria</taxon>
        <taxon>Pseudomonadati</taxon>
        <taxon>Bacteroidota</taxon>
        <taxon>Cytophagia</taxon>
        <taxon>Cytophagales</taxon>
        <taxon>Cyclobacteriaceae</taxon>
        <taxon>Algoriphagus</taxon>
    </lineage>
</organism>
<dbReference type="EMBL" id="FNVR01000001">
    <property type="protein sequence ID" value="SEF48036.1"/>
    <property type="molecule type" value="Genomic_DNA"/>
</dbReference>
<dbReference type="Proteomes" id="UP000236736">
    <property type="component" value="Unassembled WGS sequence"/>
</dbReference>
<accession>A0A1H5SBQ2</accession>